<keyword evidence="1" id="KW-0175">Coiled coil</keyword>
<dbReference type="AlphaFoldDB" id="A0A0C7N771"/>
<proteinExistence type="predicted"/>
<feature type="region of interest" description="Disordered" evidence="2">
    <location>
        <begin position="668"/>
        <end position="697"/>
    </location>
</feature>
<feature type="compositionally biased region" description="Basic residues" evidence="2">
    <location>
        <begin position="763"/>
        <end position="772"/>
    </location>
</feature>
<evidence type="ECO:0000256" key="1">
    <source>
        <dbReference type="SAM" id="Coils"/>
    </source>
</evidence>
<dbReference type="GeneID" id="34687292"/>
<keyword evidence="4" id="KW-1185">Reference proteome</keyword>
<feature type="coiled-coil region" evidence="1">
    <location>
        <begin position="462"/>
        <end position="499"/>
    </location>
</feature>
<evidence type="ECO:0000313" key="4">
    <source>
        <dbReference type="Proteomes" id="UP000054304"/>
    </source>
</evidence>
<feature type="region of interest" description="Disordered" evidence="2">
    <location>
        <begin position="749"/>
        <end position="772"/>
    </location>
</feature>
<dbReference type="STRING" id="1245769.A0A0C7N771"/>
<dbReference type="OrthoDB" id="4036563at2759"/>
<feature type="coiled-coil region" evidence="1">
    <location>
        <begin position="240"/>
        <end position="274"/>
    </location>
</feature>
<dbReference type="HOGENOM" id="CLU_341332_0_0_1"/>
<organism evidence="3 4">
    <name type="scientific">Lachancea lanzarotensis</name>
    <dbReference type="NCBI Taxonomy" id="1245769"/>
    <lineage>
        <taxon>Eukaryota</taxon>
        <taxon>Fungi</taxon>
        <taxon>Dikarya</taxon>
        <taxon>Ascomycota</taxon>
        <taxon>Saccharomycotina</taxon>
        <taxon>Saccharomycetes</taxon>
        <taxon>Saccharomycetales</taxon>
        <taxon>Saccharomycetaceae</taxon>
        <taxon>Lachancea</taxon>
    </lineage>
</organism>
<dbReference type="EMBL" id="LN736368">
    <property type="protein sequence ID" value="CEP63773.1"/>
    <property type="molecule type" value="Genomic_DNA"/>
</dbReference>
<gene>
    <name evidence="3" type="ORF">LALA0_S09e02168g</name>
</gene>
<dbReference type="Proteomes" id="UP000054304">
    <property type="component" value="Unassembled WGS sequence"/>
</dbReference>
<protein>
    <submittedName>
        <fullName evidence="3">LALA0S09e02168g1_1</fullName>
    </submittedName>
</protein>
<feature type="compositionally biased region" description="Basic residues" evidence="2">
    <location>
        <begin position="679"/>
        <end position="688"/>
    </location>
</feature>
<evidence type="ECO:0000313" key="3">
    <source>
        <dbReference type="EMBL" id="CEP63773.1"/>
    </source>
</evidence>
<reference evidence="3 4" key="1">
    <citation type="submission" date="2014-12" db="EMBL/GenBank/DDBJ databases">
        <authorList>
            <person name="Neuveglise Cecile"/>
        </authorList>
    </citation>
    <scope>NUCLEOTIDE SEQUENCE [LARGE SCALE GENOMIC DNA]</scope>
    <source>
        <strain evidence="3 4">CBS 12615</strain>
    </source>
</reference>
<name>A0A0C7N771_9SACH</name>
<accession>A0A0C7N771</accession>
<feature type="coiled-coil region" evidence="1">
    <location>
        <begin position="550"/>
        <end position="668"/>
    </location>
</feature>
<sequence>MSNLFRDNARSFKPRSNIFTKLRYRDSGQDSDASSDNASTVDWSGVAQNRSKLDMQDSRFLTTDTYVSVLNESTPLSKNRVQKEDLRTRNVRDIVEKGTSVKDSTGFNATTSSNDVLLEAFTNTQKICSSLKLELQRVKSENQHQSDTIGVYQNEVDKLRGKMTEHMNLLLALETKSSELQARKTTTEEQLAVLRSDYGRLVERVRHHREDSDLVKVQLDDIRQQHELCGSAMSEQMEELERWKKECGAEQLRNQNLTQELKASRENSSRIMEDVFRQMDSNINKVLTTLEGSIKTEAENNGYLVPNFEQFCNTLQSAVTQQLKEESRSVGEEVQFCLKKEFNNLEGTMKNQIEVNLAELLPPLDVSLIGDGIVKITGELQKLMSSESSHCSKELAVALHDSVKDVKVSLSGIQSKLQDYNNNVNHAGTYERKVDGLHERLQAIALQKSEAVSLIKTRDTEIEDLNNQILEKSNCIGKLEDEEKQLRATIAHNEQLLEVKDQESSRVTEELHMSRANCENKLSAQNEVLELMKIQCDSLRSDIDACNIARSDAERENMETKEHSKKINEQVHDLNVEIIQLKARELEFDEENKKLKTTVEQFNLDARENSNQVREYKRRVMELESENTSRASDVLENQDLIAVLEQQLKSARKAIGILEEEKSALMRSGEIEGKDSHQKKQQQQRRKRGLDNKVPQRPSVSLVAAELPADQHKLLQDDIFELSSSSNGGLEMTYPSPIAAKALPKPRKVLLAEESDPSETGSRSRKKRRVKN</sequence>
<feature type="compositionally biased region" description="Basic and acidic residues" evidence="2">
    <location>
        <begin position="668"/>
        <end position="678"/>
    </location>
</feature>
<dbReference type="RefSeq" id="XP_022629985.1">
    <property type="nucleotide sequence ID" value="XM_022770668.1"/>
</dbReference>
<evidence type="ECO:0000256" key="2">
    <source>
        <dbReference type="SAM" id="MobiDB-lite"/>
    </source>
</evidence>